<dbReference type="RefSeq" id="WP_289962650.1">
    <property type="nucleotide sequence ID" value="NZ_JAUEOZ010000002.1"/>
</dbReference>
<name>A0ABT7Y3L8_9VIBR</name>
<keyword evidence="2" id="KW-1185">Reference proteome</keyword>
<organism evidence="1 2">
    <name type="scientific">Vibrio agarivorans</name>
    <dbReference type="NCBI Taxonomy" id="153622"/>
    <lineage>
        <taxon>Bacteria</taxon>
        <taxon>Pseudomonadati</taxon>
        <taxon>Pseudomonadota</taxon>
        <taxon>Gammaproteobacteria</taxon>
        <taxon>Vibrionales</taxon>
        <taxon>Vibrionaceae</taxon>
        <taxon>Vibrio</taxon>
    </lineage>
</organism>
<evidence type="ECO:0000313" key="1">
    <source>
        <dbReference type="EMBL" id="MDN2482582.1"/>
    </source>
</evidence>
<proteinExistence type="predicted"/>
<evidence type="ECO:0008006" key="3">
    <source>
        <dbReference type="Google" id="ProtNLM"/>
    </source>
</evidence>
<reference evidence="1" key="1">
    <citation type="submission" date="2024-05" db="EMBL/GenBank/DDBJ databases">
        <title>Genome Sequences of Four Agar- Degrading Marine Bacteria.</title>
        <authorList>
            <person name="Phillips E.K."/>
            <person name="Shaffer J.C."/>
            <person name="Henson M.W."/>
            <person name="Temperton B."/>
            <person name="Thrash C.J."/>
            <person name="Martin M.O."/>
        </authorList>
    </citation>
    <scope>NUCLEOTIDE SEQUENCE</scope>
    <source>
        <strain evidence="1">EKP203</strain>
    </source>
</reference>
<dbReference type="EMBL" id="JAUEOZ010000002">
    <property type="protein sequence ID" value="MDN2482582.1"/>
    <property type="molecule type" value="Genomic_DNA"/>
</dbReference>
<sequence>MTATPQRSVWKGRVTLIALVLFFAIPAIAAYVILYNQWYQPGVTNQGVLIEPRLTYQNLGVDYRPEKPMWQLAFVVPKHCEKACQERVTLLRQSYLALGKYTERVEPVLIMQRDSDTSLIQRFDIPSQMVKRLPDSVADGEDVVIIDPLGQWVMRYSFDLVPSSAQPQLMKGMLRDFKKLLKLSRVG</sequence>
<protein>
    <recommendedName>
        <fullName evidence="3">Cytochrome oxidase assembly protein</fullName>
    </recommendedName>
</protein>
<evidence type="ECO:0000313" key="2">
    <source>
        <dbReference type="Proteomes" id="UP001169719"/>
    </source>
</evidence>
<comment type="caution">
    <text evidence="1">The sequence shown here is derived from an EMBL/GenBank/DDBJ whole genome shotgun (WGS) entry which is preliminary data.</text>
</comment>
<dbReference type="Proteomes" id="UP001169719">
    <property type="component" value="Unassembled WGS sequence"/>
</dbReference>
<accession>A0ABT7Y3L8</accession>
<gene>
    <name evidence="1" type="ORF">QWJ08_14675</name>
</gene>